<gene>
    <name evidence="12" type="ORF">PPERSA_01943</name>
</gene>
<evidence type="ECO:0000256" key="1">
    <source>
        <dbReference type="ARBA" id="ARBA00004211"/>
    </source>
</evidence>
<dbReference type="GO" id="GO:0006890">
    <property type="term" value="P:retrograde vesicle-mediated transport, Golgi to endoplasmic reticulum"/>
    <property type="evidence" value="ECO:0007669"/>
    <property type="project" value="TreeGrafter"/>
</dbReference>
<keyword evidence="4 10" id="KW-0812">Transmembrane</keyword>
<keyword evidence="5" id="KW-0653">Protein transport</keyword>
<comment type="subcellular location">
    <subcellularLocation>
        <location evidence="1">Membrane</location>
        <topology evidence="1">Single-pass type IV membrane protein</topology>
    </subcellularLocation>
</comment>
<dbReference type="Gene3D" id="1.20.5.110">
    <property type="match status" value="1"/>
</dbReference>
<feature type="coiled-coil region" evidence="9">
    <location>
        <begin position="77"/>
        <end position="111"/>
    </location>
</feature>
<evidence type="ECO:0000256" key="4">
    <source>
        <dbReference type="ARBA" id="ARBA00022692"/>
    </source>
</evidence>
<evidence type="ECO:0000256" key="9">
    <source>
        <dbReference type="SAM" id="Coils"/>
    </source>
</evidence>
<keyword evidence="3" id="KW-0813">Transport</keyword>
<accession>A0A0V0R3Y0</accession>
<sequence>MSEQDKEDFEKEILKFIRQSSQNIDFMKSELEKNKPNTFMYCTSGMEMTHKKKVIENLFYKLSIVSKQLKQFKQHRIRKQEQILMLTKNKVKNYEDKKQQIEQRRSQKKSYIIYNDEVDTRESILSDQEKKKLLLENQKLLYTFQDETQTIMENQQKLLEISELINTMGQKLTDQDLTIDQILDDSKSSLKNVQKSNENLIDSKKYSEKIGGRWSVFFLILSVILLILDYLKS</sequence>
<keyword evidence="8 10" id="KW-0472">Membrane</keyword>
<evidence type="ECO:0000256" key="6">
    <source>
        <dbReference type="ARBA" id="ARBA00022989"/>
    </source>
</evidence>
<keyword evidence="6 10" id="KW-1133">Transmembrane helix</keyword>
<reference evidence="12 13" key="1">
    <citation type="journal article" date="2015" name="Sci. Rep.">
        <title>Genome of the facultative scuticociliatosis pathogen Pseudocohnilembus persalinus provides insight into its virulence through horizontal gene transfer.</title>
        <authorList>
            <person name="Xiong J."/>
            <person name="Wang G."/>
            <person name="Cheng J."/>
            <person name="Tian M."/>
            <person name="Pan X."/>
            <person name="Warren A."/>
            <person name="Jiang C."/>
            <person name="Yuan D."/>
            <person name="Miao W."/>
        </authorList>
    </citation>
    <scope>NUCLEOTIDE SEQUENCE [LARGE SCALE GENOMIC DNA]</scope>
    <source>
        <strain evidence="12">36N120E</strain>
    </source>
</reference>
<dbReference type="InParanoid" id="A0A0V0R3Y0"/>
<dbReference type="PANTHER" id="PTHR15959:SF0">
    <property type="entry name" value="SYNTAXIN-18"/>
    <property type="match status" value="1"/>
</dbReference>
<comment type="caution">
    <text evidence="12">The sequence shown here is derived from an EMBL/GenBank/DDBJ whole genome shotgun (WGS) entry which is preliminary data.</text>
</comment>
<evidence type="ECO:0000313" key="13">
    <source>
        <dbReference type="Proteomes" id="UP000054937"/>
    </source>
</evidence>
<evidence type="ECO:0000259" key="11">
    <source>
        <dbReference type="PROSITE" id="PS50192"/>
    </source>
</evidence>
<organism evidence="12 13">
    <name type="scientific">Pseudocohnilembus persalinus</name>
    <name type="common">Ciliate</name>
    <dbReference type="NCBI Taxonomy" id="266149"/>
    <lineage>
        <taxon>Eukaryota</taxon>
        <taxon>Sar</taxon>
        <taxon>Alveolata</taxon>
        <taxon>Ciliophora</taxon>
        <taxon>Intramacronucleata</taxon>
        <taxon>Oligohymenophorea</taxon>
        <taxon>Scuticociliatia</taxon>
        <taxon>Philasterida</taxon>
        <taxon>Pseudocohnilembidae</taxon>
        <taxon>Pseudocohnilembus</taxon>
    </lineage>
</organism>
<dbReference type="OMA" id="CLICELN"/>
<dbReference type="PROSITE" id="PS50192">
    <property type="entry name" value="T_SNARE"/>
    <property type="match status" value="1"/>
</dbReference>
<evidence type="ECO:0000256" key="5">
    <source>
        <dbReference type="ARBA" id="ARBA00022927"/>
    </source>
</evidence>
<proteinExistence type="inferred from homology"/>
<evidence type="ECO:0000256" key="3">
    <source>
        <dbReference type="ARBA" id="ARBA00022448"/>
    </source>
</evidence>
<evidence type="ECO:0000256" key="7">
    <source>
        <dbReference type="ARBA" id="ARBA00023054"/>
    </source>
</evidence>
<dbReference type="GO" id="GO:0015031">
    <property type="term" value="P:protein transport"/>
    <property type="evidence" value="ECO:0007669"/>
    <property type="project" value="UniProtKB-KW"/>
</dbReference>
<keyword evidence="13" id="KW-1185">Reference proteome</keyword>
<evidence type="ECO:0000256" key="10">
    <source>
        <dbReference type="SAM" id="Phobius"/>
    </source>
</evidence>
<evidence type="ECO:0000256" key="8">
    <source>
        <dbReference type="ARBA" id="ARBA00023136"/>
    </source>
</evidence>
<dbReference type="AlphaFoldDB" id="A0A0V0R3Y0"/>
<dbReference type="Proteomes" id="UP000054937">
    <property type="component" value="Unassembled WGS sequence"/>
</dbReference>
<evidence type="ECO:0000256" key="2">
    <source>
        <dbReference type="ARBA" id="ARBA00009063"/>
    </source>
</evidence>
<dbReference type="GO" id="GO:0005783">
    <property type="term" value="C:endoplasmic reticulum"/>
    <property type="evidence" value="ECO:0007669"/>
    <property type="project" value="TreeGrafter"/>
</dbReference>
<dbReference type="InterPro" id="IPR000727">
    <property type="entry name" value="T_SNARE_dom"/>
</dbReference>
<feature type="transmembrane region" description="Helical" evidence="10">
    <location>
        <begin position="214"/>
        <end position="231"/>
    </location>
</feature>
<feature type="domain" description="T-SNARE coiled-coil homology" evidence="11">
    <location>
        <begin position="141"/>
        <end position="203"/>
    </location>
</feature>
<dbReference type="EMBL" id="LDAU01000055">
    <property type="protein sequence ID" value="KRX09056.1"/>
    <property type="molecule type" value="Genomic_DNA"/>
</dbReference>
<dbReference type="GO" id="GO:0031201">
    <property type="term" value="C:SNARE complex"/>
    <property type="evidence" value="ECO:0007669"/>
    <property type="project" value="TreeGrafter"/>
</dbReference>
<protein>
    <recommendedName>
        <fullName evidence="11">t-SNARE coiled-coil homology domain-containing protein</fullName>
    </recommendedName>
</protein>
<keyword evidence="7 9" id="KW-0175">Coiled coil</keyword>
<comment type="similarity">
    <text evidence="2">Belongs to the syntaxin family.</text>
</comment>
<evidence type="ECO:0000313" key="12">
    <source>
        <dbReference type="EMBL" id="KRX09056.1"/>
    </source>
</evidence>
<dbReference type="PANTHER" id="PTHR15959">
    <property type="entry name" value="SYNTAXIN-18"/>
    <property type="match status" value="1"/>
</dbReference>
<name>A0A0V0R3Y0_PSEPJ</name>